<organism evidence="1 2">
    <name type="scientific">Coemansia aciculifera</name>
    <dbReference type="NCBI Taxonomy" id="417176"/>
    <lineage>
        <taxon>Eukaryota</taxon>
        <taxon>Fungi</taxon>
        <taxon>Fungi incertae sedis</taxon>
        <taxon>Zoopagomycota</taxon>
        <taxon>Kickxellomycotina</taxon>
        <taxon>Kickxellomycetes</taxon>
        <taxon>Kickxellales</taxon>
        <taxon>Kickxellaceae</taxon>
        <taxon>Coemansia</taxon>
    </lineage>
</organism>
<dbReference type="EMBL" id="JANBVB010000002">
    <property type="protein sequence ID" value="KAJ2900859.1"/>
    <property type="molecule type" value="Genomic_DNA"/>
</dbReference>
<keyword evidence="2" id="KW-1185">Reference proteome</keyword>
<gene>
    <name evidence="1" type="primary">RCF2</name>
    <name evidence="1" type="ORF">IWW38_000234</name>
</gene>
<evidence type="ECO:0000313" key="1">
    <source>
        <dbReference type="EMBL" id="KAJ2900859.1"/>
    </source>
</evidence>
<dbReference type="Proteomes" id="UP001139981">
    <property type="component" value="Unassembled WGS sequence"/>
</dbReference>
<sequence>MPPPTLAQRKADSEALESAMVSDSLFAMGATAVCATALSIAALRFSPWYRSTPISAKTAFILGPTIGAFYIRGEHISTEFRRTKYMAQLDPHERAALLNQRARIDMRRSWADRSISFVNDHRWSILGYTWLLGVTGSLLYLYKKKGMTATQKAVQARMYAQAITIAAILSTAGIASLSGEESKNKHLQHNSAALDAALAGGKEEEDK</sequence>
<comment type="caution">
    <text evidence="1">The sequence shown here is derived from an EMBL/GenBank/DDBJ whole genome shotgun (WGS) entry which is preliminary data.</text>
</comment>
<evidence type="ECO:0000313" key="2">
    <source>
        <dbReference type="Proteomes" id="UP001139981"/>
    </source>
</evidence>
<proteinExistence type="predicted"/>
<protein>
    <submittedName>
        <fullName evidence="1">Replication factor C, subunit RFC4</fullName>
    </submittedName>
</protein>
<accession>A0ACC1M975</accession>
<reference evidence="1" key="1">
    <citation type="submission" date="2022-07" db="EMBL/GenBank/DDBJ databases">
        <title>Phylogenomic reconstructions and comparative analyses of Kickxellomycotina fungi.</title>
        <authorList>
            <person name="Reynolds N.K."/>
            <person name="Stajich J.E."/>
            <person name="Barry K."/>
            <person name="Grigoriev I.V."/>
            <person name="Crous P."/>
            <person name="Smith M.E."/>
        </authorList>
    </citation>
    <scope>NUCLEOTIDE SEQUENCE</scope>
    <source>
        <strain evidence="1">CBS 190363</strain>
    </source>
</reference>
<name>A0ACC1M975_9FUNG</name>